<dbReference type="RefSeq" id="WP_189043190.1">
    <property type="nucleotide sequence ID" value="NZ_BMJQ01000002.1"/>
</dbReference>
<dbReference type="GO" id="GO:0005507">
    <property type="term" value="F:copper ion binding"/>
    <property type="evidence" value="ECO:0007669"/>
    <property type="project" value="InterPro"/>
</dbReference>
<dbReference type="GO" id="GO:0046688">
    <property type="term" value="P:response to copper ion"/>
    <property type="evidence" value="ECO:0007669"/>
    <property type="project" value="InterPro"/>
</dbReference>
<reference evidence="5" key="2">
    <citation type="submission" date="2020-09" db="EMBL/GenBank/DDBJ databases">
        <authorList>
            <person name="Sun Q."/>
            <person name="Zhou Y."/>
        </authorList>
    </citation>
    <scope>NUCLEOTIDE SEQUENCE</scope>
    <source>
        <strain evidence="5">CGMCC 1.15725</strain>
    </source>
</reference>
<keyword evidence="1 3" id="KW-0732">Signal</keyword>
<dbReference type="Gene3D" id="2.60.40.1220">
    <property type="match status" value="1"/>
</dbReference>
<gene>
    <name evidence="5" type="ORF">GCM10011611_10390</name>
</gene>
<evidence type="ECO:0000313" key="5">
    <source>
        <dbReference type="EMBL" id="GGF06815.1"/>
    </source>
</evidence>
<dbReference type="InterPro" id="IPR014755">
    <property type="entry name" value="Cu-Rt/internalin_Ig-like"/>
</dbReference>
<protein>
    <submittedName>
        <fullName evidence="5">Copper resistance protein</fullName>
    </submittedName>
</protein>
<evidence type="ECO:0000259" key="4">
    <source>
        <dbReference type="Pfam" id="PF04234"/>
    </source>
</evidence>
<keyword evidence="6" id="KW-1185">Reference proteome</keyword>
<comment type="caution">
    <text evidence="5">The sequence shown here is derived from an EMBL/GenBank/DDBJ whole genome shotgun (WGS) entry which is preliminary data.</text>
</comment>
<dbReference type="GO" id="GO:0042597">
    <property type="term" value="C:periplasmic space"/>
    <property type="evidence" value="ECO:0007669"/>
    <property type="project" value="InterPro"/>
</dbReference>
<dbReference type="Proteomes" id="UP000646365">
    <property type="component" value="Unassembled WGS sequence"/>
</dbReference>
<dbReference type="Pfam" id="PF04234">
    <property type="entry name" value="CopC"/>
    <property type="match status" value="1"/>
</dbReference>
<dbReference type="EMBL" id="BMJQ01000002">
    <property type="protein sequence ID" value="GGF06815.1"/>
    <property type="molecule type" value="Genomic_DNA"/>
</dbReference>
<name>A0A8J2YRA1_9PROT</name>
<dbReference type="SUPFAM" id="SSF81296">
    <property type="entry name" value="E set domains"/>
    <property type="match status" value="1"/>
</dbReference>
<dbReference type="InterPro" id="IPR007348">
    <property type="entry name" value="CopC_dom"/>
</dbReference>
<feature type="signal peptide" evidence="3">
    <location>
        <begin position="1"/>
        <end position="28"/>
    </location>
</feature>
<dbReference type="InterPro" id="IPR014756">
    <property type="entry name" value="Ig_E-set"/>
</dbReference>
<evidence type="ECO:0000256" key="3">
    <source>
        <dbReference type="SAM" id="SignalP"/>
    </source>
</evidence>
<sequence>MTRSISTGRKVLGAALFLALGAPLPAFAHAILMASTPAVNGTAEGPDVSFDLRFNSRIDHKRSRLTLTLPDRSQQVLPIAEDGPEDQLTTKAALKPGAYTLRWQVLAIDGHITRGDVPFTVGGN</sequence>
<dbReference type="AlphaFoldDB" id="A0A8J2YRA1"/>
<feature type="chain" id="PRO_5035292699" evidence="3">
    <location>
        <begin position="29"/>
        <end position="124"/>
    </location>
</feature>
<evidence type="ECO:0000256" key="1">
    <source>
        <dbReference type="ARBA" id="ARBA00022729"/>
    </source>
</evidence>
<accession>A0A8J2YRA1</accession>
<proteinExistence type="predicted"/>
<reference evidence="5" key="1">
    <citation type="journal article" date="2014" name="Int. J. Syst. Evol. Microbiol.">
        <title>Complete genome sequence of Corynebacterium casei LMG S-19264T (=DSM 44701T), isolated from a smear-ripened cheese.</title>
        <authorList>
            <consortium name="US DOE Joint Genome Institute (JGI-PGF)"/>
            <person name="Walter F."/>
            <person name="Albersmeier A."/>
            <person name="Kalinowski J."/>
            <person name="Ruckert C."/>
        </authorList>
    </citation>
    <scope>NUCLEOTIDE SEQUENCE</scope>
    <source>
        <strain evidence="5">CGMCC 1.15725</strain>
    </source>
</reference>
<evidence type="ECO:0000256" key="2">
    <source>
        <dbReference type="ARBA" id="ARBA00023008"/>
    </source>
</evidence>
<organism evidence="5 6">
    <name type="scientific">Aliidongia dinghuensis</name>
    <dbReference type="NCBI Taxonomy" id="1867774"/>
    <lineage>
        <taxon>Bacteria</taxon>
        <taxon>Pseudomonadati</taxon>
        <taxon>Pseudomonadota</taxon>
        <taxon>Alphaproteobacteria</taxon>
        <taxon>Rhodospirillales</taxon>
        <taxon>Dongiaceae</taxon>
        <taxon>Aliidongia</taxon>
    </lineage>
</organism>
<feature type="domain" description="CopC" evidence="4">
    <location>
        <begin position="29"/>
        <end position="121"/>
    </location>
</feature>
<keyword evidence="2" id="KW-0186">Copper</keyword>
<evidence type="ECO:0000313" key="6">
    <source>
        <dbReference type="Proteomes" id="UP000646365"/>
    </source>
</evidence>